<proteinExistence type="predicted"/>
<dbReference type="OrthoDB" id="5391950at2759"/>
<organism evidence="2 3">
    <name type="scientific">Claviceps africana</name>
    <dbReference type="NCBI Taxonomy" id="83212"/>
    <lineage>
        <taxon>Eukaryota</taxon>
        <taxon>Fungi</taxon>
        <taxon>Dikarya</taxon>
        <taxon>Ascomycota</taxon>
        <taxon>Pezizomycotina</taxon>
        <taxon>Sordariomycetes</taxon>
        <taxon>Hypocreomycetidae</taxon>
        <taxon>Hypocreales</taxon>
        <taxon>Clavicipitaceae</taxon>
        <taxon>Claviceps</taxon>
    </lineage>
</organism>
<feature type="compositionally biased region" description="Basic and acidic residues" evidence="1">
    <location>
        <begin position="248"/>
        <end position="269"/>
    </location>
</feature>
<name>A0A8K0JCU1_9HYPO</name>
<comment type="caution">
    <text evidence="2">The sequence shown here is derived from an EMBL/GenBank/DDBJ whole genome shotgun (WGS) entry which is preliminary data.</text>
</comment>
<accession>A0A8K0JCU1</accession>
<protein>
    <submittedName>
        <fullName evidence="2">Uncharacterized protein</fullName>
    </submittedName>
</protein>
<feature type="region of interest" description="Disordered" evidence="1">
    <location>
        <begin position="248"/>
        <end position="280"/>
    </location>
</feature>
<reference evidence="2" key="1">
    <citation type="journal article" date="2020" name="bioRxiv">
        <title>Whole genome comparisons of ergot fungi reveals the divergence and evolution of species within the genus Claviceps are the result of varying mechanisms driving genome evolution and host range expansion.</title>
        <authorList>
            <person name="Wyka S.A."/>
            <person name="Mondo S.J."/>
            <person name="Liu M."/>
            <person name="Dettman J."/>
            <person name="Nalam V."/>
            <person name="Broders K.D."/>
        </authorList>
    </citation>
    <scope>NUCLEOTIDE SEQUENCE</scope>
    <source>
        <strain evidence="2">CCC 489</strain>
    </source>
</reference>
<feature type="region of interest" description="Disordered" evidence="1">
    <location>
        <begin position="1"/>
        <end position="172"/>
    </location>
</feature>
<gene>
    <name evidence="2" type="ORF">E4U42_002482</name>
</gene>
<evidence type="ECO:0000256" key="1">
    <source>
        <dbReference type="SAM" id="MobiDB-lite"/>
    </source>
</evidence>
<evidence type="ECO:0000313" key="3">
    <source>
        <dbReference type="Proteomes" id="UP000811619"/>
    </source>
</evidence>
<dbReference type="Proteomes" id="UP000811619">
    <property type="component" value="Unassembled WGS sequence"/>
</dbReference>
<feature type="compositionally biased region" description="Basic and acidic residues" evidence="1">
    <location>
        <begin position="36"/>
        <end position="45"/>
    </location>
</feature>
<dbReference type="AlphaFoldDB" id="A0A8K0JCU1"/>
<dbReference type="EMBL" id="SRPY01000020">
    <property type="protein sequence ID" value="KAG5930270.1"/>
    <property type="molecule type" value="Genomic_DNA"/>
</dbReference>
<keyword evidence="3" id="KW-1185">Reference proteome</keyword>
<evidence type="ECO:0000313" key="2">
    <source>
        <dbReference type="EMBL" id="KAG5930270.1"/>
    </source>
</evidence>
<feature type="compositionally biased region" description="Gly residues" evidence="1">
    <location>
        <begin position="58"/>
        <end position="67"/>
    </location>
</feature>
<sequence>MTLSSPMAKLTSKRKRDENLAIESPLSFCFNLPRPDTSEDGDRSPRSKMAHRFLGLALGSGGGGLLNGNGDDDEAAHSTTDTTRKRHKSDQDILDAGLTGAQDPKEQIAQPPDLRPQEHVGLQTHVAAAAASCPPGPPLSSDETGTSSPKSPPRKRVGTPPLNFKIAPNGPEEVDAGRELEADWLNGDGDVVDPVRAALTWHEDEITVYDPDDADDDGVGVNGIGFKPTPALAQSRVIRRRQQMADYRKRIEGEARSKRTQRRRAEEPLSARAKRRSPARKVHFLEPERQHAVVFTL</sequence>